<proteinExistence type="inferred from homology"/>
<evidence type="ECO:0000256" key="2">
    <source>
        <dbReference type="ARBA" id="ARBA00001946"/>
    </source>
</evidence>
<dbReference type="GO" id="GO:0046872">
    <property type="term" value="F:metal ion binding"/>
    <property type="evidence" value="ECO:0007669"/>
    <property type="project" value="InterPro"/>
</dbReference>
<evidence type="ECO:0000256" key="12">
    <source>
        <dbReference type="HAMAP-Rule" id="MF_00138"/>
    </source>
</evidence>
<keyword evidence="7 12" id="KW-0658">Purine biosynthesis</keyword>
<dbReference type="PANTHER" id="PTHR43472">
    <property type="entry name" value="PHOSPHORIBOSYLAMINE--GLYCINE LIGASE"/>
    <property type="match status" value="1"/>
</dbReference>
<dbReference type="InterPro" id="IPR037123">
    <property type="entry name" value="PRibGlycinamide_synth_C_sf"/>
</dbReference>
<evidence type="ECO:0000313" key="15">
    <source>
        <dbReference type="EMBL" id="HDI83293.1"/>
    </source>
</evidence>
<dbReference type="PROSITE" id="PS50975">
    <property type="entry name" value="ATP_GRASP"/>
    <property type="match status" value="1"/>
</dbReference>
<dbReference type="GO" id="GO:0004637">
    <property type="term" value="F:phosphoribosylamine-glycine ligase activity"/>
    <property type="evidence" value="ECO:0007669"/>
    <property type="project" value="UniProtKB-UniRule"/>
</dbReference>
<comment type="pathway">
    <text evidence="3 12">Purine metabolism; IMP biosynthesis via de novo pathway; N(1)-(5-phospho-D-ribosyl)glycinamide from 5-phospho-alpha-D-ribose 1-diphosphate: step 2/2.</text>
</comment>
<dbReference type="EMBL" id="DQWE01000279">
    <property type="protein sequence ID" value="HDI83293.1"/>
    <property type="molecule type" value="Genomic_DNA"/>
</dbReference>
<dbReference type="SMART" id="SM01209">
    <property type="entry name" value="GARS_A"/>
    <property type="match status" value="1"/>
</dbReference>
<dbReference type="Pfam" id="PF01071">
    <property type="entry name" value="GARS_A"/>
    <property type="match status" value="1"/>
</dbReference>
<dbReference type="InterPro" id="IPR020561">
    <property type="entry name" value="PRibGlycinamid_synth_ATP-grasp"/>
</dbReference>
<dbReference type="UniPathway" id="UPA00074">
    <property type="reaction ID" value="UER00125"/>
</dbReference>
<evidence type="ECO:0000256" key="3">
    <source>
        <dbReference type="ARBA" id="ARBA00005174"/>
    </source>
</evidence>
<organism evidence="15">
    <name type="scientific">candidate division WOR-3 bacterium</name>
    <dbReference type="NCBI Taxonomy" id="2052148"/>
    <lineage>
        <taxon>Bacteria</taxon>
        <taxon>Bacteria division WOR-3</taxon>
    </lineage>
</organism>
<keyword evidence="8 13" id="KW-0067">ATP-binding</keyword>
<gene>
    <name evidence="12 15" type="primary">purD</name>
    <name evidence="15" type="ORF">ENF18_05830</name>
</gene>
<comment type="caution">
    <text evidence="15">The sequence shown here is derived from an EMBL/GenBank/DDBJ whole genome shotgun (WGS) entry which is preliminary data.</text>
</comment>
<dbReference type="AlphaFoldDB" id="A0A7C0VBF8"/>
<keyword evidence="6 13" id="KW-0547">Nucleotide-binding</keyword>
<comment type="cofactor">
    <cofactor evidence="1">
        <name>Mn(2+)</name>
        <dbReference type="ChEBI" id="CHEBI:29035"/>
    </cofactor>
</comment>
<dbReference type="SMART" id="SM01210">
    <property type="entry name" value="GARS_C"/>
    <property type="match status" value="1"/>
</dbReference>
<comment type="cofactor">
    <cofactor evidence="2">
        <name>Mg(2+)</name>
        <dbReference type="ChEBI" id="CHEBI:18420"/>
    </cofactor>
</comment>
<evidence type="ECO:0000256" key="7">
    <source>
        <dbReference type="ARBA" id="ARBA00022755"/>
    </source>
</evidence>
<evidence type="ECO:0000256" key="4">
    <source>
        <dbReference type="ARBA" id="ARBA00013255"/>
    </source>
</evidence>
<reference evidence="15" key="1">
    <citation type="journal article" date="2020" name="mSystems">
        <title>Genome- and Community-Level Interaction Insights into Carbon Utilization and Element Cycling Functions of Hydrothermarchaeota in Hydrothermal Sediment.</title>
        <authorList>
            <person name="Zhou Z."/>
            <person name="Liu Y."/>
            <person name="Xu W."/>
            <person name="Pan J."/>
            <person name="Luo Z.H."/>
            <person name="Li M."/>
        </authorList>
    </citation>
    <scope>NUCLEOTIDE SEQUENCE [LARGE SCALE GENOMIC DNA]</scope>
    <source>
        <strain evidence="15">HyVt-102</strain>
    </source>
</reference>
<protein>
    <recommendedName>
        <fullName evidence="4 12">Phosphoribosylamine--glycine ligase</fullName>
        <ecNumber evidence="4 12">6.3.4.13</ecNumber>
    </recommendedName>
    <alternativeName>
        <fullName evidence="12">GARS</fullName>
    </alternativeName>
    <alternativeName>
        <fullName evidence="10 12">Glycinamide ribonucleotide synthetase</fullName>
    </alternativeName>
    <alternativeName>
        <fullName evidence="11 12">Phosphoribosylglycinamide synthetase</fullName>
    </alternativeName>
</protein>
<dbReference type="Pfam" id="PF02844">
    <property type="entry name" value="GARS_N"/>
    <property type="match status" value="1"/>
</dbReference>
<dbReference type="InterPro" id="IPR020562">
    <property type="entry name" value="PRibGlycinamide_synth_N"/>
</dbReference>
<dbReference type="NCBIfam" id="TIGR00877">
    <property type="entry name" value="purD"/>
    <property type="match status" value="1"/>
</dbReference>
<dbReference type="Gene3D" id="3.40.50.20">
    <property type="match status" value="1"/>
</dbReference>
<accession>A0A7C0VBF8</accession>
<evidence type="ECO:0000256" key="9">
    <source>
        <dbReference type="ARBA" id="ARBA00038345"/>
    </source>
</evidence>
<keyword evidence="5 12" id="KW-0436">Ligase</keyword>
<evidence type="ECO:0000256" key="10">
    <source>
        <dbReference type="ARBA" id="ARBA00042242"/>
    </source>
</evidence>
<evidence type="ECO:0000256" key="5">
    <source>
        <dbReference type="ARBA" id="ARBA00022598"/>
    </source>
</evidence>
<dbReference type="SUPFAM" id="SSF56059">
    <property type="entry name" value="Glutathione synthetase ATP-binding domain-like"/>
    <property type="match status" value="1"/>
</dbReference>
<dbReference type="InterPro" id="IPR011054">
    <property type="entry name" value="Rudment_hybrid_motif"/>
</dbReference>
<feature type="domain" description="ATP-grasp" evidence="14">
    <location>
        <begin position="103"/>
        <end position="309"/>
    </location>
</feature>
<sequence length="411" mass="45502">MKILVVGAGGREHAIGWRIKRDSPDVSLYFLPGNGGTVSIGENLSPDTDPVEFASQNSIDLTVVGPEAPLVDGIVDRFRENGLKIFGPDKKCARLEGDKGYAKEFMKRYNVPTADYEEFDDFDSAVKYAEKIEYPHVIKAVGLAAGKGSIIVYSKREAIKTLEDIMINKRFGEAGERVVMERFLKGREASIIGIFGGGEYILLKPSRDHKKIFDGDKGPNTGGMGAFSPVPDIDDELLSQIDQVIFKRMSEGFEREDMNFTGVLYAGIMLTDNGVKVLEFNVRFGDPETQCLLPMVNSGFVDTLFSVSEGFAPSGLEWRDGYCLCVVLASKGYPGKYEKGKEIKFFSEPEFLFHAGTKYEDGKLYTSGGRVMNVVGIGETLKEAREKAYKDIGKVYFEGMYFRKDIGGSNH</sequence>
<dbReference type="InterPro" id="IPR011761">
    <property type="entry name" value="ATP-grasp"/>
</dbReference>
<evidence type="ECO:0000256" key="8">
    <source>
        <dbReference type="ARBA" id="ARBA00022840"/>
    </source>
</evidence>
<dbReference type="GO" id="GO:0006189">
    <property type="term" value="P:'de novo' IMP biosynthetic process"/>
    <property type="evidence" value="ECO:0007669"/>
    <property type="project" value="UniProtKB-UniRule"/>
</dbReference>
<dbReference type="Proteomes" id="UP000885847">
    <property type="component" value="Unassembled WGS sequence"/>
</dbReference>
<comment type="catalytic activity">
    <reaction evidence="12">
        <text>5-phospho-beta-D-ribosylamine + glycine + ATP = N(1)-(5-phospho-beta-D-ribosyl)glycinamide + ADP + phosphate + H(+)</text>
        <dbReference type="Rhea" id="RHEA:17453"/>
        <dbReference type="ChEBI" id="CHEBI:15378"/>
        <dbReference type="ChEBI" id="CHEBI:30616"/>
        <dbReference type="ChEBI" id="CHEBI:43474"/>
        <dbReference type="ChEBI" id="CHEBI:57305"/>
        <dbReference type="ChEBI" id="CHEBI:58681"/>
        <dbReference type="ChEBI" id="CHEBI:143788"/>
        <dbReference type="ChEBI" id="CHEBI:456216"/>
        <dbReference type="EC" id="6.3.4.13"/>
    </reaction>
</comment>
<dbReference type="HAMAP" id="MF_00138">
    <property type="entry name" value="GARS"/>
    <property type="match status" value="1"/>
</dbReference>
<evidence type="ECO:0000259" key="14">
    <source>
        <dbReference type="PROSITE" id="PS50975"/>
    </source>
</evidence>
<dbReference type="PANTHER" id="PTHR43472:SF1">
    <property type="entry name" value="PHOSPHORIBOSYLAMINE--GLYCINE LIGASE, CHLOROPLASTIC"/>
    <property type="match status" value="1"/>
</dbReference>
<dbReference type="SUPFAM" id="SSF51246">
    <property type="entry name" value="Rudiment single hybrid motif"/>
    <property type="match status" value="1"/>
</dbReference>
<dbReference type="GO" id="GO:0005524">
    <property type="term" value="F:ATP binding"/>
    <property type="evidence" value="ECO:0007669"/>
    <property type="project" value="UniProtKB-UniRule"/>
</dbReference>
<dbReference type="InterPro" id="IPR020559">
    <property type="entry name" value="PRibGlycinamide_synth_CS"/>
</dbReference>
<evidence type="ECO:0000256" key="6">
    <source>
        <dbReference type="ARBA" id="ARBA00022741"/>
    </source>
</evidence>
<dbReference type="FunFam" id="3.90.600.10:FF:000001">
    <property type="entry name" value="Trifunctional purine biosynthetic protein adenosine-3"/>
    <property type="match status" value="1"/>
</dbReference>
<dbReference type="Gene3D" id="3.90.600.10">
    <property type="entry name" value="Phosphoribosylglycinamide synthetase, C-terminal domain"/>
    <property type="match status" value="1"/>
</dbReference>
<dbReference type="InterPro" id="IPR000115">
    <property type="entry name" value="PRibGlycinamide_synth"/>
</dbReference>
<dbReference type="InterPro" id="IPR016185">
    <property type="entry name" value="PreATP-grasp_dom_sf"/>
</dbReference>
<dbReference type="SUPFAM" id="SSF52440">
    <property type="entry name" value="PreATP-grasp domain"/>
    <property type="match status" value="1"/>
</dbReference>
<dbReference type="Pfam" id="PF02843">
    <property type="entry name" value="GARS_C"/>
    <property type="match status" value="1"/>
</dbReference>
<comment type="similarity">
    <text evidence="9 12">Belongs to the GARS family.</text>
</comment>
<dbReference type="Gene3D" id="3.30.1490.20">
    <property type="entry name" value="ATP-grasp fold, A domain"/>
    <property type="match status" value="1"/>
</dbReference>
<dbReference type="InterPro" id="IPR013815">
    <property type="entry name" value="ATP_grasp_subdomain_1"/>
</dbReference>
<evidence type="ECO:0000256" key="13">
    <source>
        <dbReference type="PROSITE-ProRule" id="PRU00409"/>
    </source>
</evidence>
<name>A0A7C0VBF8_UNCW3</name>
<dbReference type="GO" id="GO:0009113">
    <property type="term" value="P:purine nucleobase biosynthetic process"/>
    <property type="evidence" value="ECO:0007669"/>
    <property type="project" value="InterPro"/>
</dbReference>
<dbReference type="InterPro" id="IPR020560">
    <property type="entry name" value="PRibGlycinamide_synth_C-dom"/>
</dbReference>
<evidence type="ECO:0000256" key="11">
    <source>
        <dbReference type="ARBA" id="ARBA00042864"/>
    </source>
</evidence>
<dbReference type="EC" id="6.3.4.13" evidence="4 12"/>
<dbReference type="Gene3D" id="3.30.470.20">
    <property type="entry name" value="ATP-grasp fold, B domain"/>
    <property type="match status" value="1"/>
</dbReference>
<dbReference type="PROSITE" id="PS00184">
    <property type="entry name" value="GARS"/>
    <property type="match status" value="1"/>
</dbReference>
<evidence type="ECO:0000256" key="1">
    <source>
        <dbReference type="ARBA" id="ARBA00001936"/>
    </source>
</evidence>